<organism evidence="1 2">
    <name type="scientific">Hymenoscyphus fraxineus</name>
    <dbReference type="NCBI Taxonomy" id="746836"/>
    <lineage>
        <taxon>Eukaryota</taxon>
        <taxon>Fungi</taxon>
        <taxon>Dikarya</taxon>
        <taxon>Ascomycota</taxon>
        <taxon>Pezizomycotina</taxon>
        <taxon>Leotiomycetes</taxon>
        <taxon>Helotiales</taxon>
        <taxon>Helotiaceae</taxon>
        <taxon>Hymenoscyphus</taxon>
    </lineage>
</organism>
<keyword evidence="2" id="KW-1185">Reference proteome</keyword>
<comment type="caution">
    <text evidence="1">The sequence shown here is derived from an EMBL/GenBank/DDBJ whole genome shotgun (WGS) entry which is preliminary data.</text>
</comment>
<dbReference type="Proteomes" id="UP000696280">
    <property type="component" value="Unassembled WGS sequence"/>
</dbReference>
<reference evidence="1" key="1">
    <citation type="submission" date="2021-07" db="EMBL/GenBank/DDBJ databases">
        <authorList>
            <person name="Durling M."/>
        </authorList>
    </citation>
    <scope>NUCLEOTIDE SEQUENCE</scope>
</reference>
<gene>
    <name evidence="1" type="ORF">HYFRA_00001210</name>
</gene>
<evidence type="ECO:0000313" key="1">
    <source>
        <dbReference type="EMBL" id="CAG8952463.1"/>
    </source>
</evidence>
<dbReference type="EMBL" id="CAJVRL010000045">
    <property type="protein sequence ID" value="CAG8952463.1"/>
    <property type="molecule type" value="Genomic_DNA"/>
</dbReference>
<sequence>MAHYPNFSCFGMHVVEKNDEGSGETVVSTKDQIMAGKPVNGILAAVKRAFATQMIMGDDDLITARGINIGFDSLISARISSWFLSKIRSQ</sequence>
<evidence type="ECO:0000313" key="2">
    <source>
        <dbReference type="Proteomes" id="UP000696280"/>
    </source>
</evidence>
<dbReference type="AlphaFoldDB" id="A0A9N9PRH3"/>
<proteinExistence type="predicted"/>
<protein>
    <submittedName>
        <fullName evidence="1">Uncharacterized protein</fullName>
    </submittedName>
</protein>
<name>A0A9N9PRH3_9HELO</name>
<accession>A0A9N9PRH3</accession>